<name>A0ACC0YDP0_9ROSI</name>
<comment type="caution">
    <text evidence="1">The sequence shown here is derived from an EMBL/GenBank/DDBJ whole genome shotgun (WGS) entry which is preliminary data.</text>
</comment>
<dbReference type="EMBL" id="CM047742">
    <property type="protein sequence ID" value="KAJ0034252.1"/>
    <property type="molecule type" value="Genomic_DNA"/>
</dbReference>
<reference evidence="2" key="1">
    <citation type="journal article" date="2023" name="G3 (Bethesda)">
        <title>Genome assembly and association tests identify interacting loci associated with vigor, precocity, and sex in interspecific pistachio rootstocks.</title>
        <authorList>
            <person name="Palmer W."/>
            <person name="Jacygrad E."/>
            <person name="Sagayaradj S."/>
            <person name="Cavanaugh K."/>
            <person name="Han R."/>
            <person name="Bertier L."/>
            <person name="Beede B."/>
            <person name="Kafkas S."/>
            <person name="Golino D."/>
            <person name="Preece J."/>
            <person name="Michelmore R."/>
        </authorList>
    </citation>
    <scope>NUCLEOTIDE SEQUENCE [LARGE SCALE GENOMIC DNA]</scope>
</reference>
<accession>A0ACC0YDP0</accession>
<dbReference type="Proteomes" id="UP001163603">
    <property type="component" value="Chromosome 7"/>
</dbReference>
<keyword evidence="2" id="KW-1185">Reference proteome</keyword>
<proteinExistence type="predicted"/>
<gene>
    <name evidence="1" type="ORF">Pint_24704</name>
</gene>
<evidence type="ECO:0000313" key="2">
    <source>
        <dbReference type="Proteomes" id="UP001163603"/>
    </source>
</evidence>
<evidence type="ECO:0000313" key="1">
    <source>
        <dbReference type="EMBL" id="KAJ0034252.1"/>
    </source>
</evidence>
<sequence>MIGLATPRAFLCLCGLLLLTNPNLGYKPIADRATPGSIQPTAIHIPKFLISCCHLAAVSSSNKTVATNLIDFFFSVLEKFASFNFLEKKN</sequence>
<protein>
    <submittedName>
        <fullName evidence="1">Uncharacterized protein</fullName>
    </submittedName>
</protein>
<organism evidence="1 2">
    <name type="scientific">Pistacia integerrima</name>
    <dbReference type="NCBI Taxonomy" id="434235"/>
    <lineage>
        <taxon>Eukaryota</taxon>
        <taxon>Viridiplantae</taxon>
        <taxon>Streptophyta</taxon>
        <taxon>Embryophyta</taxon>
        <taxon>Tracheophyta</taxon>
        <taxon>Spermatophyta</taxon>
        <taxon>Magnoliopsida</taxon>
        <taxon>eudicotyledons</taxon>
        <taxon>Gunneridae</taxon>
        <taxon>Pentapetalae</taxon>
        <taxon>rosids</taxon>
        <taxon>malvids</taxon>
        <taxon>Sapindales</taxon>
        <taxon>Anacardiaceae</taxon>
        <taxon>Pistacia</taxon>
    </lineage>
</organism>